<keyword evidence="1" id="KW-0472">Membrane</keyword>
<keyword evidence="1" id="KW-0812">Transmembrane</keyword>
<protein>
    <submittedName>
        <fullName evidence="2">Uncharacterized protein</fullName>
    </submittedName>
</protein>
<proteinExistence type="predicted"/>
<dbReference type="EMBL" id="MHCJ01000004">
    <property type="protein sequence ID" value="OGY17959.1"/>
    <property type="molecule type" value="Genomic_DNA"/>
</dbReference>
<feature type="transmembrane region" description="Helical" evidence="1">
    <location>
        <begin position="12"/>
        <end position="32"/>
    </location>
</feature>
<sequence>MEERDSDGWKIAFFAFLILLIVGIGGVGWFLFTKSKTAILPPTSELTIETRQTTSVPTPTPPVNEEALIRQAVFTMTGLDETQAELQITQNTGTHANGTIRELEAVGGAYWLAAKSEGNWVGVYDGQSQPTCTEIAPYNFPTVLVPQCLDAGGNVTTR</sequence>
<evidence type="ECO:0000256" key="1">
    <source>
        <dbReference type="SAM" id="Phobius"/>
    </source>
</evidence>
<gene>
    <name evidence="2" type="ORF">A2786_00150</name>
</gene>
<evidence type="ECO:0000313" key="2">
    <source>
        <dbReference type="EMBL" id="OGY17959.1"/>
    </source>
</evidence>
<dbReference type="Proteomes" id="UP000179233">
    <property type="component" value="Unassembled WGS sequence"/>
</dbReference>
<comment type="caution">
    <text evidence="2">The sequence shown here is derived from an EMBL/GenBank/DDBJ whole genome shotgun (WGS) entry which is preliminary data.</text>
</comment>
<dbReference type="AlphaFoldDB" id="A0A1G1VRD8"/>
<keyword evidence="1" id="KW-1133">Transmembrane helix</keyword>
<reference evidence="2 3" key="1">
    <citation type="journal article" date="2016" name="Nat. Commun.">
        <title>Thousands of microbial genomes shed light on interconnected biogeochemical processes in an aquifer system.</title>
        <authorList>
            <person name="Anantharaman K."/>
            <person name="Brown C.T."/>
            <person name="Hug L.A."/>
            <person name="Sharon I."/>
            <person name="Castelle C.J."/>
            <person name="Probst A.J."/>
            <person name="Thomas B.C."/>
            <person name="Singh A."/>
            <person name="Wilkins M.J."/>
            <person name="Karaoz U."/>
            <person name="Brodie E.L."/>
            <person name="Williams K.H."/>
            <person name="Hubbard S.S."/>
            <person name="Banfield J.F."/>
        </authorList>
    </citation>
    <scope>NUCLEOTIDE SEQUENCE [LARGE SCALE GENOMIC DNA]</scope>
</reference>
<organism evidence="2 3">
    <name type="scientific">Candidatus Chisholmbacteria bacterium RIFCSPHIGHO2_01_FULL_52_32</name>
    <dbReference type="NCBI Taxonomy" id="1797591"/>
    <lineage>
        <taxon>Bacteria</taxon>
        <taxon>Candidatus Chisholmiibacteriota</taxon>
    </lineage>
</organism>
<evidence type="ECO:0000313" key="3">
    <source>
        <dbReference type="Proteomes" id="UP000179233"/>
    </source>
</evidence>
<accession>A0A1G1VRD8</accession>
<name>A0A1G1VRD8_9BACT</name>